<comment type="caution">
    <text evidence="2">The sequence shown here is derived from an EMBL/GenBank/DDBJ whole genome shotgun (WGS) entry which is preliminary data.</text>
</comment>
<accession>A0A482VXN5</accession>
<keyword evidence="3" id="KW-1185">Reference proteome</keyword>
<evidence type="ECO:0000313" key="3">
    <source>
        <dbReference type="Proteomes" id="UP000292052"/>
    </source>
</evidence>
<protein>
    <submittedName>
        <fullName evidence="2">Uncharacterized protein</fullName>
    </submittedName>
</protein>
<organism evidence="2 3">
    <name type="scientific">Asbolus verrucosus</name>
    <name type="common">Desert ironclad beetle</name>
    <dbReference type="NCBI Taxonomy" id="1661398"/>
    <lineage>
        <taxon>Eukaryota</taxon>
        <taxon>Metazoa</taxon>
        <taxon>Ecdysozoa</taxon>
        <taxon>Arthropoda</taxon>
        <taxon>Hexapoda</taxon>
        <taxon>Insecta</taxon>
        <taxon>Pterygota</taxon>
        <taxon>Neoptera</taxon>
        <taxon>Endopterygota</taxon>
        <taxon>Coleoptera</taxon>
        <taxon>Polyphaga</taxon>
        <taxon>Cucujiformia</taxon>
        <taxon>Tenebrionidae</taxon>
        <taxon>Pimeliinae</taxon>
        <taxon>Asbolus</taxon>
    </lineage>
</organism>
<sequence>ATGEVGNDDGVERRRRQASNLTLYATPNFLFLQVERGREDEATACRRTPTDYGREKLEDLSEQSA</sequence>
<gene>
    <name evidence="2" type="ORF">BDFB_013256</name>
</gene>
<proteinExistence type="predicted"/>
<evidence type="ECO:0000313" key="2">
    <source>
        <dbReference type="EMBL" id="RZC37218.1"/>
    </source>
</evidence>
<name>A0A482VXN5_ASBVE</name>
<feature type="compositionally biased region" description="Basic and acidic residues" evidence="1">
    <location>
        <begin position="39"/>
        <end position="59"/>
    </location>
</feature>
<evidence type="ECO:0000256" key="1">
    <source>
        <dbReference type="SAM" id="MobiDB-lite"/>
    </source>
</evidence>
<dbReference type="OrthoDB" id="10351301at2759"/>
<feature type="region of interest" description="Disordered" evidence="1">
    <location>
        <begin position="39"/>
        <end position="65"/>
    </location>
</feature>
<reference evidence="2 3" key="1">
    <citation type="submission" date="2017-03" db="EMBL/GenBank/DDBJ databases">
        <title>Genome of the blue death feigning beetle - Asbolus verrucosus.</title>
        <authorList>
            <person name="Rider S.D."/>
        </authorList>
    </citation>
    <scope>NUCLEOTIDE SEQUENCE [LARGE SCALE GENOMIC DNA]</scope>
    <source>
        <strain evidence="2">Butters</strain>
        <tissue evidence="2">Head and leg muscle</tissue>
    </source>
</reference>
<dbReference type="EMBL" id="QDEB01054694">
    <property type="protein sequence ID" value="RZC37218.1"/>
    <property type="molecule type" value="Genomic_DNA"/>
</dbReference>
<dbReference type="AlphaFoldDB" id="A0A482VXN5"/>
<dbReference type="Proteomes" id="UP000292052">
    <property type="component" value="Unassembled WGS sequence"/>
</dbReference>
<feature type="non-terminal residue" evidence="2">
    <location>
        <position position="1"/>
    </location>
</feature>